<protein>
    <submittedName>
        <fullName evidence="3">Uncharacterized protein</fullName>
    </submittedName>
</protein>
<evidence type="ECO:0000256" key="1">
    <source>
        <dbReference type="SAM" id="MobiDB-lite"/>
    </source>
</evidence>
<reference evidence="3" key="2">
    <citation type="journal article" name="Front. Microbiol.">
        <title>Degradative Capacity of Two Strains of Rhodonia placenta: From Phenotype to Genotype.</title>
        <authorList>
            <person name="Kolle M."/>
            <person name="Horta M.A.C."/>
            <person name="Nowrousian M."/>
            <person name="Ohm R.A."/>
            <person name="Benz J.P."/>
            <person name="Pilgard A."/>
        </authorList>
    </citation>
    <scope>NUCLEOTIDE SEQUENCE</scope>
    <source>
        <strain evidence="3">FPRL280</strain>
    </source>
</reference>
<feature type="compositionally biased region" description="Basic and acidic residues" evidence="1">
    <location>
        <begin position="449"/>
        <end position="464"/>
    </location>
</feature>
<comment type="caution">
    <text evidence="3">The sequence shown here is derived from an EMBL/GenBank/DDBJ whole genome shotgun (WGS) entry which is preliminary data.</text>
</comment>
<evidence type="ECO:0000313" key="4">
    <source>
        <dbReference type="Proteomes" id="UP000639403"/>
    </source>
</evidence>
<feature type="compositionally biased region" description="Pro residues" evidence="1">
    <location>
        <begin position="739"/>
        <end position="752"/>
    </location>
</feature>
<feature type="chain" id="PRO_5034386213" evidence="2">
    <location>
        <begin position="26"/>
        <end position="832"/>
    </location>
</feature>
<feature type="region of interest" description="Disordered" evidence="1">
    <location>
        <begin position="482"/>
        <end position="707"/>
    </location>
</feature>
<feature type="compositionally biased region" description="Basic and acidic residues" evidence="1">
    <location>
        <begin position="685"/>
        <end position="694"/>
    </location>
</feature>
<evidence type="ECO:0000313" key="3">
    <source>
        <dbReference type="EMBL" id="KAF9807727.1"/>
    </source>
</evidence>
<feature type="compositionally biased region" description="Basic and acidic residues" evidence="1">
    <location>
        <begin position="527"/>
        <end position="536"/>
    </location>
</feature>
<feature type="compositionally biased region" description="Acidic residues" evidence="1">
    <location>
        <begin position="539"/>
        <end position="549"/>
    </location>
</feature>
<dbReference type="Proteomes" id="UP000639403">
    <property type="component" value="Unassembled WGS sequence"/>
</dbReference>
<organism evidence="3 4">
    <name type="scientific">Rhodonia placenta</name>
    <dbReference type="NCBI Taxonomy" id="104341"/>
    <lineage>
        <taxon>Eukaryota</taxon>
        <taxon>Fungi</taxon>
        <taxon>Dikarya</taxon>
        <taxon>Basidiomycota</taxon>
        <taxon>Agaricomycotina</taxon>
        <taxon>Agaricomycetes</taxon>
        <taxon>Polyporales</taxon>
        <taxon>Adustoporiaceae</taxon>
        <taxon>Rhodonia</taxon>
    </lineage>
</organism>
<feature type="compositionally biased region" description="Basic and acidic residues" evidence="1">
    <location>
        <begin position="582"/>
        <end position="604"/>
    </location>
</feature>
<feature type="signal peptide" evidence="2">
    <location>
        <begin position="1"/>
        <end position="25"/>
    </location>
</feature>
<reference evidence="3" key="1">
    <citation type="submission" date="2020-11" db="EMBL/GenBank/DDBJ databases">
        <authorList>
            <person name="Koelle M."/>
            <person name="Horta M.A.C."/>
            <person name="Nowrousian M."/>
            <person name="Ohm R.A."/>
            <person name="Benz P."/>
            <person name="Pilgard A."/>
        </authorList>
    </citation>
    <scope>NUCLEOTIDE SEQUENCE</scope>
    <source>
        <strain evidence="3">FPRL280</strain>
    </source>
</reference>
<evidence type="ECO:0000256" key="2">
    <source>
        <dbReference type="SAM" id="SignalP"/>
    </source>
</evidence>
<accession>A0A8H7NX37</accession>
<dbReference type="EMBL" id="JADOXO010000263">
    <property type="protein sequence ID" value="KAF9807727.1"/>
    <property type="molecule type" value="Genomic_DNA"/>
</dbReference>
<dbReference type="AlphaFoldDB" id="A0A8H7NX37"/>
<feature type="compositionally biased region" description="Basic and acidic residues" evidence="1">
    <location>
        <begin position="504"/>
        <end position="515"/>
    </location>
</feature>
<proteinExistence type="predicted"/>
<feature type="region of interest" description="Disordered" evidence="1">
    <location>
        <begin position="734"/>
        <end position="832"/>
    </location>
</feature>
<feature type="region of interest" description="Disordered" evidence="1">
    <location>
        <begin position="435"/>
        <end position="464"/>
    </location>
</feature>
<feature type="compositionally biased region" description="Polar residues" evidence="1">
    <location>
        <begin position="786"/>
        <end position="802"/>
    </location>
</feature>
<sequence>MLLLQIVTQLAVAILTLITHPSTYGNPYIPLTIGAFIEAAVPHILFIADNAAHSFIMSVPSLPAPPTRLAISGPPAIMPSKDLILWTPIGLPVSAGLHMPALTTPPILSPSSITEERTHRPTPQLEYPTKDLIVWERYTGELVNAVEPIPLVACGIIIVCCACVMAMAFHSRYSDIVKARISDVLPTVALDTDAGTALPFSDELALNGEDASADLSDQDFMNITISGPEQFVYPNDALRVADETLLEVSNDNVDNETALSPAQITDLSNGRMALYPHTAAANLIGDDAEYTQDIRGEHAQVEIDVTQIEPSTPVDFSTLDMDVCPLAGILPQQSGQTAVLHPASADAIAGRPTLAVTKPLGPLLLPLAQQECEEHQRRCKALFAKADEWRTEDLNLILPQPAEEREGYQRTTDLRKQCDKQFSTLQDLYTKAGEQNAQLDREDAELEQDGGKLLEEERARGAEECKRLEEDTVRLHRARAQLAAESGKDKNIEQPEAEVSEALPRVDEQGSEDLRQTQPSPSEAVPSDERDIRDMVNEPPEDDLEESEEEFHRLLRESVSQAGQERCESATGESTELFEEVDTIKTEHNPPIEHDGDNEAEIRSEGASLEYVHHLVNDLDADEQGDVGSNQTHHTEEQEDDDLSPWRRACQERYGPLDDPSSTAGITTSSPEPSPSDCHPSIYKQDPHGRHEAVEGQTRQHRVEPYLIYETTPSEPTLRASSSHAPMPLVFEYRDATPPIAPSRPRPLPTPALPDIRSSREQIDVVSPPTSLMSLHESPGDKSEQTGRSANVQPGSPISPQVASAPGRPRRLPGTMPRAFQLAMGQGQSRRR</sequence>
<gene>
    <name evidence="3" type="ORF">IEO21_08086</name>
</gene>
<keyword evidence="2" id="KW-0732">Signal</keyword>
<feature type="compositionally biased region" description="Polar residues" evidence="1">
    <location>
        <begin position="660"/>
        <end position="671"/>
    </location>
</feature>
<name>A0A8H7NX37_9APHY</name>